<dbReference type="OrthoDB" id="5847693at2759"/>
<feature type="chain" id="PRO_5002095266" description="Secreted protein" evidence="1">
    <location>
        <begin position="26"/>
        <end position="145"/>
    </location>
</feature>
<evidence type="ECO:0000256" key="1">
    <source>
        <dbReference type="SAM" id="SignalP"/>
    </source>
</evidence>
<gene>
    <name evidence="2" type="ORF">Tcan_18227</name>
</gene>
<evidence type="ECO:0000313" key="2">
    <source>
        <dbReference type="EMBL" id="KHN76704.1"/>
    </source>
</evidence>
<evidence type="ECO:0008006" key="4">
    <source>
        <dbReference type="Google" id="ProtNLM"/>
    </source>
</evidence>
<evidence type="ECO:0000313" key="3">
    <source>
        <dbReference type="Proteomes" id="UP000031036"/>
    </source>
</evidence>
<keyword evidence="3" id="KW-1185">Reference proteome</keyword>
<organism evidence="2 3">
    <name type="scientific">Toxocara canis</name>
    <name type="common">Canine roundworm</name>
    <dbReference type="NCBI Taxonomy" id="6265"/>
    <lineage>
        <taxon>Eukaryota</taxon>
        <taxon>Metazoa</taxon>
        <taxon>Ecdysozoa</taxon>
        <taxon>Nematoda</taxon>
        <taxon>Chromadorea</taxon>
        <taxon>Rhabditida</taxon>
        <taxon>Spirurina</taxon>
        <taxon>Ascaridomorpha</taxon>
        <taxon>Ascaridoidea</taxon>
        <taxon>Toxocaridae</taxon>
        <taxon>Toxocara</taxon>
    </lineage>
</organism>
<accession>A0A0B2V5D3</accession>
<feature type="signal peptide" evidence="1">
    <location>
        <begin position="1"/>
        <end position="25"/>
    </location>
</feature>
<dbReference type="AlphaFoldDB" id="A0A0B2V5D3"/>
<dbReference type="Pfam" id="PF24664">
    <property type="entry name" value="Monjiviricetes_fusion"/>
    <property type="match status" value="1"/>
</dbReference>
<keyword evidence="1" id="KW-0732">Signal</keyword>
<sequence length="145" mass="16990">MRWCSLRNLFILLLRQISVKSPTAATRILLGRSDIAARCVDDSLLVTRCYLIKPKTIQGNRRLGDKCYELLPIEVNNQLMFMTPLDHDLVAQSLEGRCPGRRPKHYQKTKPWIFLATTTKQWWFSQPRKIHDIALLFQHSYSHIQ</sequence>
<dbReference type="EMBL" id="JPKZ01002476">
    <property type="protein sequence ID" value="KHN76704.1"/>
    <property type="molecule type" value="Genomic_DNA"/>
</dbReference>
<proteinExistence type="predicted"/>
<protein>
    <recommendedName>
        <fullName evidence="4">Secreted protein</fullName>
    </recommendedName>
</protein>
<reference evidence="2 3" key="1">
    <citation type="submission" date="2014-11" db="EMBL/GenBank/DDBJ databases">
        <title>Genetic blueprint of the zoonotic pathogen Toxocara canis.</title>
        <authorList>
            <person name="Zhu X.-Q."/>
            <person name="Korhonen P.K."/>
            <person name="Cai H."/>
            <person name="Young N.D."/>
            <person name="Nejsum P."/>
            <person name="von Samson-Himmelstjerna G."/>
            <person name="Boag P.R."/>
            <person name="Tan P."/>
            <person name="Li Q."/>
            <person name="Min J."/>
            <person name="Yang Y."/>
            <person name="Wang X."/>
            <person name="Fang X."/>
            <person name="Hall R.S."/>
            <person name="Hofmann A."/>
            <person name="Sternberg P.W."/>
            <person name="Jex A.R."/>
            <person name="Gasser R.B."/>
        </authorList>
    </citation>
    <scope>NUCLEOTIDE SEQUENCE [LARGE SCALE GENOMIC DNA]</scope>
    <source>
        <strain evidence="2">PN_DK_2014</strain>
    </source>
</reference>
<name>A0A0B2V5D3_TOXCA</name>
<dbReference type="Proteomes" id="UP000031036">
    <property type="component" value="Unassembled WGS sequence"/>
</dbReference>
<comment type="caution">
    <text evidence="2">The sequence shown here is derived from an EMBL/GenBank/DDBJ whole genome shotgun (WGS) entry which is preliminary data.</text>
</comment>